<keyword evidence="3" id="KW-1185">Reference proteome</keyword>
<dbReference type="GO" id="GO:0004803">
    <property type="term" value="F:transposase activity"/>
    <property type="evidence" value="ECO:0007669"/>
    <property type="project" value="InterPro"/>
</dbReference>
<evidence type="ECO:0000313" key="3">
    <source>
        <dbReference type="Proteomes" id="UP000326837"/>
    </source>
</evidence>
<gene>
    <name evidence="2" type="ORF">PLANPX_2889</name>
</gene>
<dbReference type="Pfam" id="PF01797">
    <property type="entry name" value="Y1_Tnp"/>
    <property type="match status" value="1"/>
</dbReference>
<name>A0A5K7XB77_9BACT</name>
<feature type="domain" description="Transposase IS200-like" evidence="1">
    <location>
        <begin position="65"/>
        <end position="155"/>
    </location>
</feature>
<dbReference type="KEGG" id="lpav:PLANPX_2889"/>
<evidence type="ECO:0000259" key="1">
    <source>
        <dbReference type="Pfam" id="PF01797"/>
    </source>
</evidence>
<dbReference type="InterPro" id="IPR036515">
    <property type="entry name" value="Transposase_17_sf"/>
</dbReference>
<dbReference type="EMBL" id="AP021861">
    <property type="protein sequence ID" value="BBO33277.1"/>
    <property type="molecule type" value="Genomic_DNA"/>
</dbReference>
<dbReference type="InterPro" id="IPR002686">
    <property type="entry name" value="Transposase_17"/>
</dbReference>
<proteinExistence type="predicted"/>
<accession>A0A5K7XB77</accession>
<organism evidence="2 3">
    <name type="scientific">Lacipirellula parvula</name>
    <dbReference type="NCBI Taxonomy" id="2650471"/>
    <lineage>
        <taxon>Bacteria</taxon>
        <taxon>Pseudomonadati</taxon>
        <taxon>Planctomycetota</taxon>
        <taxon>Planctomycetia</taxon>
        <taxon>Pirellulales</taxon>
        <taxon>Lacipirellulaceae</taxon>
        <taxon>Lacipirellula</taxon>
    </lineage>
</organism>
<dbReference type="RefSeq" id="WP_152099089.1">
    <property type="nucleotide sequence ID" value="NZ_AP021861.1"/>
</dbReference>
<dbReference type="GO" id="GO:0006313">
    <property type="term" value="P:DNA transposition"/>
    <property type="evidence" value="ECO:0007669"/>
    <property type="project" value="InterPro"/>
</dbReference>
<sequence length="165" mass="19488">MAQTIGYHIVISGYGLWLPGDERGHWSEAWDVELGFVEPHKLNAGDAVRRRMAQERQKHPPTKFTPPMQAVIAATLERCEGESDWSFAAITIEVTHAHLLMTRTNRDIDNVVKWLKDQTTKAIHRHTSHERPVWCKGRWRSFIFDEHIWWNTKRYIDRHNERRIA</sequence>
<dbReference type="GO" id="GO:0003677">
    <property type="term" value="F:DNA binding"/>
    <property type="evidence" value="ECO:0007669"/>
    <property type="project" value="InterPro"/>
</dbReference>
<dbReference type="Proteomes" id="UP000326837">
    <property type="component" value="Chromosome"/>
</dbReference>
<evidence type="ECO:0000313" key="2">
    <source>
        <dbReference type="EMBL" id="BBO33277.1"/>
    </source>
</evidence>
<reference evidence="3" key="1">
    <citation type="submission" date="2019-10" db="EMBL/GenBank/DDBJ databases">
        <title>Lacipirellula parvula gen. nov., sp. nov., representing a lineage of planctomycetes widespread in freshwater anoxic habitats, and description of the family Lacipirellulaceae.</title>
        <authorList>
            <person name="Dedysh S.N."/>
            <person name="Kulichevskaya I.S."/>
            <person name="Beletsky A.V."/>
            <person name="Rakitin A.L."/>
            <person name="Mardanov A.V."/>
            <person name="Ivanova A.A."/>
            <person name="Saltykova V.X."/>
            <person name="Rijpstra W.I.C."/>
            <person name="Sinninghe Damste J.S."/>
            <person name="Ravin N.V."/>
        </authorList>
    </citation>
    <scope>NUCLEOTIDE SEQUENCE [LARGE SCALE GENOMIC DNA]</scope>
    <source>
        <strain evidence="3">PX69</strain>
    </source>
</reference>
<dbReference type="SUPFAM" id="SSF143422">
    <property type="entry name" value="Transposase IS200-like"/>
    <property type="match status" value="1"/>
</dbReference>
<dbReference type="Gene3D" id="3.30.70.1290">
    <property type="entry name" value="Transposase IS200-like"/>
    <property type="match status" value="1"/>
</dbReference>
<protein>
    <recommendedName>
        <fullName evidence="1">Transposase IS200-like domain-containing protein</fullName>
    </recommendedName>
</protein>
<dbReference type="AlphaFoldDB" id="A0A5K7XB77"/>